<sequence>MKKIVSLVIAAMMVLLVGVSFALAEAAQIQRVKYEGNGLVDVEFLRDVGYDNLTITVSDSLGNAYTTTIVERDDDDLTFRVDQIAAGEEYTFTISGVRSGRSGEYGSVTGTFSTPKEGQAGIETVEYEADDREVEIDFIGRVEFDMNCTVTVTDAMGNTYNAQIVKMDSDSLDAYVEGLNWGETYTVLVTGVRNVGQAEFGSVEWEFQAVEY</sequence>
<evidence type="ECO:0000256" key="1">
    <source>
        <dbReference type="SAM" id="SignalP"/>
    </source>
</evidence>
<comment type="caution">
    <text evidence="2">The sequence shown here is derived from an EMBL/GenBank/DDBJ whole genome shotgun (WGS) entry which is preliminary data.</text>
</comment>
<evidence type="ECO:0000313" key="3">
    <source>
        <dbReference type="Proteomes" id="UP000824072"/>
    </source>
</evidence>
<dbReference type="Proteomes" id="UP000824072">
    <property type="component" value="Unassembled WGS sequence"/>
</dbReference>
<reference evidence="2" key="2">
    <citation type="journal article" date="2021" name="PeerJ">
        <title>Extensive microbial diversity within the chicken gut microbiome revealed by metagenomics and culture.</title>
        <authorList>
            <person name="Gilroy R."/>
            <person name="Ravi A."/>
            <person name="Getino M."/>
            <person name="Pursley I."/>
            <person name="Horton D.L."/>
            <person name="Alikhan N.F."/>
            <person name="Baker D."/>
            <person name="Gharbi K."/>
            <person name="Hall N."/>
            <person name="Watson M."/>
            <person name="Adriaenssens E.M."/>
            <person name="Foster-Nyarko E."/>
            <person name="Jarju S."/>
            <person name="Secka A."/>
            <person name="Antonio M."/>
            <person name="Oren A."/>
            <person name="Chaudhuri R.R."/>
            <person name="La Ragione R."/>
            <person name="Hildebrand F."/>
            <person name="Pallen M.J."/>
        </authorList>
    </citation>
    <scope>NUCLEOTIDE SEQUENCE</scope>
    <source>
        <strain evidence="2">ChiHcec3-11533</strain>
    </source>
</reference>
<proteinExistence type="predicted"/>
<protein>
    <recommendedName>
        <fullName evidence="4">Fibronectin type-III domain-containing protein</fullName>
    </recommendedName>
</protein>
<gene>
    <name evidence="2" type="ORF">IAB02_05060</name>
</gene>
<reference evidence="2" key="1">
    <citation type="submission" date="2020-10" db="EMBL/GenBank/DDBJ databases">
        <authorList>
            <person name="Gilroy R."/>
        </authorList>
    </citation>
    <scope>NUCLEOTIDE SEQUENCE</scope>
    <source>
        <strain evidence="2">ChiHcec3-11533</strain>
    </source>
</reference>
<keyword evidence="1" id="KW-0732">Signal</keyword>
<feature type="signal peptide" evidence="1">
    <location>
        <begin position="1"/>
        <end position="22"/>
    </location>
</feature>
<dbReference type="EMBL" id="DVMU01000112">
    <property type="protein sequence ID" value="HIU33912.1"/>
    <property type="molecule type" value="Genomic_DNA"/>
</dbReference>
<organism evidence="2 3">
    <name type="scientific">Candidatus Pullichristensenella excrementigallinarum</name>
    <dbReference type="NCBI Taxonomy" id="2840907"/>
    <lineage>
        <taxon>Bacteria</taxon>
        <taxon>Bacillati</taxon>
        <taxon>Bacillota</taxon>
        <taxon>Clostridia</taxon>
        <taxon>Candidatus Pullichristensenella</taxon>
    </lineage>
</organism>
<dbReference type="AlphaFoldDB" id="A0A9D1LCQ2"/>
<evidence type="ECO:0008006" key="4">
    <source>
        <dbReference type="Google" id="ProtNLM"/>
    </source>
</evidence>
<name>A0A9D1LCQ2_9FIRM</name>
<evidence type="ECO:0000313" key="2">
    <source>
        <dbReference type="EMBL" id="HIU33912.1"/>
    </source>
</evidence>
<feature type="chain" id="PRO_5038405348" description="Fibronectin type-III domain-containing protein" evidence="1">
    <location>
        <begin position="23"/>
        <end position="212"/>
    </location>
</feature>
<accession>A0A9D1LCQ2</accession>